<keyword evidence="2" id="KW-1003">Cell membrane</keyword>
<keyword evidence="8" id="KW-1185">Reference proteome</keyword>
<dbReference type="PANTHER" id="PTHR10010:SF46">
    <property type="entry name" value="SODIUM-DEPENDENT PHOSPHATE TRANSPORT PROTEIN 2B"/>
    <property type="match status" value="1"/>
</dbReference>
<evidence type="ECO:0000256" key="5">
    <source>
        <dbReference type="ARBA" id="ARBA00023136"/>
    </source>
</evidence>
<comment type="caution">
    <text evidence="7">The sequence shown here is derived from an EMBL/GenBank/DDBJ whole genome shotgun (WGS) entry which is preliminary data.</text>
</comment>
<evidence type="ECO:0000256" key="1">
    <source>
        <dbReference type="ARBA" id="ARBA00004651"/>
    </source>
</evidence>
<protein>
    <submittedName>
        <fullName evidence="7">Phosphate:Na+ symporter</fullName>
    </submittedName>
</protein>
<dbReference type="NCBIfam" id="NF037997">
    <property type="entry name" value="Na_Pi_symport"/>
    <property type="match status" value="1"/>
</dbReference>
<accession>A0A846QHU6</accession>
<sequence>MQSSSVVQLAGGLGLLLLGMKLMTDGLRLAAGGMLRRILSASTKTPLRGLVSGFGMTTAVQSSSAVTVMAIGFVNAGIMSLAHTVWVVYGSNVGSTTTAWIVAWLGFKVDIQSFALPMIAAGSALWIAGRASRRAAMGEALAGFGLFFLGIEFLQGAFGDIGGAIRLTDIAPSGIGGDIVFVALGFALTCVMQSSGATMTLVLTAVSGGMIPLDQAAAAVVGANVGTTSTAVLASIGATPAARRVAALHVAFNLITGAVAVALLPILVATLVGMRDSLGHGGSPTMVLAMFHTVFNVLGILVMWPVTGMLVRFLERRFRTPMEDESVPRYLDRNVLATPAVAVGALTRETCRVGSIARRLVHVALTCSGGACREVHSVKAVLSKLHSVVAEYATRVSKVGLSQNAAEIVPDILRVARYYSRAGEHAQDAMDVLAELEPLPAGVVSELRDAVLKRAASATLAADPSDDRYEAARLGQLAEEFETAYQDFKQALLDAGAGGELPIPDMVAHLDFMTHVHRMMDQIEKAAHMLDDVLGTVGIAPSGGVAGASA</sequence>
<evidence type="ECO:0000256" key="3">
    <source>
        <dbReference type="ARBA" id="ARBA00022692"/>
    </source>
</evidence>
<name>A0A846QHU6_9BACT</name>
<dbReference type="Proteomes" id="UP000580856">
    <property type="component" value="Unassembled WGS sequence"/>
</dbReference>
<dbReference type="InterPro" id="IPR003841">
    <property type="entry name" value="Na/Pi_transpt"/>
</dbReference>
<keyword evidence="5 6" id="KW-0472">Membrane</keyword>
<evidence type="ECO:0000256" key="4">
    <source>
        <dbReference type="ARBA" id="ARBA00022989"/>
    </source>
</evidence>
<dbReference type="AlphaFoldDB" id="A0A846QHU6"/>
<evidence type="ECO:0000313" key="7">
    <source>
        <dbReference type="EMBL" id="NJB68416.1"/>
    </source>
</evidence>
<gene>
    <name evidence="7" type="ORF">GGQ74_002089</name>
</gene>
<dbReference type="GO" id="GO:0005436">
    <property type="term" value="F:sodium:phosphate symporter activity"/>
    <property type="evidence" value="ECO:0007669"/>
    <property type="project" value="InterPro"/>
</dbReference>
<evidence type="ECO:0000256" key="6">
    <source>
        <dbReference type="SAM" id="Phobius"/>
    </source>
</evidence>
<dbReference type="GO" id="GO:0044341">
    <property type="term" value="P:sodium-dependent phosphate transport"/>
    <property type="evidence" value="ECO:0007669"/>
    <property type="project" value="InterPro"/>
</dbReference>
<proteinExistence type="predicted"/>
<comment type="subcellular location">
    <subcellularLocation>
        <location evidence="1">Cell membrane</location>
        <topology evidence="1">Multi-pass membrane protein</topology>
    </subcellularLocation>
</comment>
<dbReference type="PANTHER" id="PTHR10010">
    <property type="entry name" value="SOLUTE CARRIER FAMILY 34 SODIUM PHOSPHATE , MEMBER 2-RELATED"/>
    <property type="match status" value="1"/>
</dbReference>
<dbReference type="RefSeq" id="WP_167941487.1">
    <property type="nucleotide sequence ID" value="NZ_JAATJA010000002.1"/>
</dbReference>
<dbReference type="SUPFAM" id="SSF109755">
    <property type="entry name" value="PhoU-like"/>
    <property type="match status" value="1"/>
</dbReference>
<keyword evidence="4 6" id="KW-1133">Transmembrane helix</keyword>
<keyword evidence="3 6" id="KW-0812">Transmembrane</keyword>
<dbReference type="GO" id="GO:0005886">
    <property type="term" value="C:plasma membrane"/>
    <property type="evidence" value="ECO:0007669"/>
    <property type="project" value="UniProtKB-SubCell"/>
</dbReference>
<dbReference type="Pfam" id="PF02690">
    <property type="entry name" value="Na_Pi_cotrans"/>
    <property type="match status" value="2"/>
</dbReference>
<evidence type="ECO:0000256" key="2">
    <source>
        <dbReference type="ARBA" id="ARBA00022475"/>
    </source>
</evidence>
<evidence type="ECO:0000313" key="8">
    <source>
        <dbReference type="Proteomes" id="UP000580856"/>
    </source>
</evidence>
<feature type="transmembrane region" description="Helical" evidence="6">
    <location>
        <begin position="250"/>
        <end position="274"/>
    </location>
</feature>
<organism evidence="7 8">
    <name type="scientific">Desulfobaculum xiamenense</name>
    <dbReference type="NCBI Taxonomy" id="995050"/>
    <lineage>
        <taxon>Bacteria</taxon>
        <taxon>Pseudomonadati</taxon>
        <taxon>Thermodesulfobacteriota</taxon>
        <taxon>Desulfovibrionia</taxon>
        <taxon>Desulfovibrionales</taxon>
        <taxon>Desulfovibrionaceae</taxon>
        <taxon>Desulfobaculum</taxon>
    </lineage>
</organism>
<dbReference type="EMBL" id="JAATJA010000002">
    <property type="protein sequence ID" value="NJB68416.1"/>
    <property type="molecule type" value="Genomic_DNA"/>
</dbReference>
<feature type="transmembrane region" description="Helical" evidence="6">
    <location>
        <begin position="170"/>
        <end position="191"/>
    </location>
</feature>
<feature type="transmembrane region" description="Helical" evidence="6">
    <location>
        <begin position="294"/>
        <end position="314"/>
    </location>
</feature>
<reference evidence="7 8" key="1">
    <citation type="submission" date="2020-03" db="EMBL/GenBank/DDBJ databases">
        <title>Genomic Encyclopedia of Type Strains, Phase IV (KMG-IV): sequencing the most valuable type-strain genomes for metagenomic binning, comparative biology and taxonomic classification.</title>
        <authorList>
            <person name="Goeker M."/>
        </authorList>
    </citation>
    <scope>NUCLEOTIDE SEQUENCE [LARGE SCALE GENOMIC DNA]</scope>
    <source>
        <strain evidence="7 8">DSM 24233</strain>
    </source>
</reference>
<feature type="transmembrane region" description="Helical" evidence="6">
    <location>
        <begin position="140"/>
        <end position="158"/>
    </location>
</feature>